<protein>
    <recommendedName>
        <fullName evidence="16">DNA ligase</fullName>
        <ecNumber evidence="16">6.5.1.1</ecNumber>
    </recommendedName>
</protein>
<dbReference type="GO" id="GO:0032807">
    <property type="term" value="C:DNA ligase IV complex"/>
    <property type="evidence" value="ECO:0007669"/>
    <property type="project" value="TreeGrafter"/>
</dbReference>
<evidence type="ECO:0000256" key="5">
    <source>
        <dbReference type="ARBA" id="ARBA00022723"/>
    </source>
</evidence>
<feature type="domain" description="BRCT" evidence="20">
    <location>
        <begin position="742"/>
        <end position="824"/>
    </location>
</feature>
<evidence type="ECO:0000256" key="6">
    <source>
        <dbReference type="ARBA" id="ARBA00022737"/>
    </source>
</evidence>
<evidence type="ECO:0000256" key="14">
    <source>
        <dbReference type="ARBA" id="ARBA00034003"/>
    </source>
</evidence>
<dbReference type="CDD" id="cd17722">
    <property type="entry name" value="BRCT_DNA_ligase_IV_rpt1"/>
    <property type="match status" value="1"/>
</dbReference>
<dbReference type="FunFam" id="2.40.50.140:FF:000234">
    <property type="entry name" value="DNA ligase"/>
    <property type="match status" value="1"/>
</dbReference>
<dbReference type="STRING" id="1450537.A0A395I2L8"/>
<dbReference type="InterPro" id="IPR001357">
    <property type="entry name" value="BRCT_dom"/>
</dbReference>
<dbReference type="VEuPathDB" id="FungiDB:BO97DRAFT_404385"/>
<dbReference type="Gene3D" id="1.10.3260.10">
    <property type="entry name" value="DNA ligase, ATP-dependent, N-terminal domain"/>
    <property type="match status" value="1"/>
</dbReference>
<keyword evidence="4 16" id="KW-0436">Ligase</keyword>
<dbReference type="PANTHER" id="PTHR45997">
    <property type="entry name" value="DNA LIGASE 4"/>
    <property type="match status" value="1"/>
</dbReference>
<evidence type="ECO:0000256" key="11">
    <source>
        <dbReference type="ARBA" id="ARBA00023172"/>
    </source>
</evidence>
<dbReference type="PANTHER" id="PTHR45997:SF1">
    <property type="entry name" value="DNA LIGASE 4"/>
    <property type="match status" value="1"/>
</dbReference>
<dbReference type="Pfam" id="PF01068">
    <property type="entry name" value="DNA_ligase_A_M"/>
    <property type="match status" value="1"/>
</dbReference>
<dbReference type="PROSITE" id="PS00697">
    <property type="entry name" value="DNA_LIGASE_A1"/>
    <property type="match status" value="1"/>
</dbReference>
<dbReference type="FunFam" id="1.10.3260.10:FF:000008">
    <property type="entry name" value="DNA ligase 4"/>
    <property type="match status" value="1"/>
</dbReference>
<comment type="cofactor">
    <cofactor evidence="1">
        <name>Mg(2+)</name>
        <dbReference type="ChEBI" id="CHEBI:18420"/>
    </cofactor>
</comment>
<dbReference type="SUPFAM" id="SSF56091">
    <property type="entry name" value="DNA ligase/mRNA capping enzyme, catalytic domain"/>
    <property type="match status" value="1"/>
</dbReference>
<dbReference type="SUPFAM" id="SSF117018">
    <property type="entry name" value="ATP-dependent DNA ligase DNA-binding domain"/>
    <property type="match status" value="1"/>
</dbReference>
<dbReference type="PROSITE" id="PS50160">
    <property type="entry name" value="DNA_LIGASE_A3"/>
    <property type="match status" value="1"/>
</dbReference>
<dbReference type="Pfam" id="PF04679">
    <property type="entry name" value="DNA_ligase_A_C"/>
    <property type="match status" value="1"/>
</dbReference>
<keyword evidence="13" id="KW-0539">Nucleus</keyword>
<dbReference type="RefSeq" id="XP_025553129.1">
    <property type="nucleotide sequence ID" value="XM_025694961.1"/>
</dbReference>
<dbReference type="GO" id="GO:0071897">
    <property type="term" value="P:DNA biosynthetic process"/>
    <property type="evidence" value="ECO:0007669"/>
    <property type="project" value="InterPro"/>
</dbReference>
<evidence type="ECO:0000256" key="7">
    <source>
        <dbReference type="ARBA" id="ARBA00022741"/>
    </source>
</evidence>
<name>A0A395I2L8_ASPHC</name>
<keyword evidence="6" id="KW-0677">Repeat</keyword>
<evidence type="ECO:0000259" key="20">
    <source>
        <dbReference type="PROSITE" id="PS50172"/>
    </source>
</evidence>
<dbReference type="InterPro" id="IPR036599">
    <property type="entry name" value="DNA_ligase_N_sf"/>
</dbReference>
<dbReference type="InterPro" id="IPR036420">
    <property type="entry name" value="BRCT_dom_sf"/>
</dbReference>
<evidence type="ECO:0000256" key="4">
    <source>
        <dbReference type="ARBA" id="ARBA00022598"/>
    </source>
</evidence>
<keyword evidence="10" id="KW-0460">Magnesium</keyword>
<comment type="subcellular location">
    <subcellularLocation>
        <location evidence="2">Nucleus</location>
    </subcellularLocation>
</comment>
<feature type="domain" description="BRCT" evidence="20">
    <location>
        <begin position="919"/>
        <end position="1033"/>
    </location>
</feature>
<evidence type="ECO:0000256" key="8">
    <source>
        <dbReference type="ARBA" id="ARBA00022763"/>
    </source>
</evidence>
<feature type="region of interest" description="Disordered" evidence="18">
    <location>
        <begin position="65"/>
        <end position="96"/>
    </location>
</feature>
<dbReference type="GO" id="GO:0046872">
    <property type="term" value="F:metal ion binding"/>
    <property type="evidence" value="ECO:0007669"/>
    <property type="project" value="UniProtKB-KW"/>
</dbReference>
<gene>
    <name evidence="21" type="ORF">BO97DRAFT_404385</name>
</gene>
<comment type="catalytic activity">
    <reaction evidence="14 16">
        <text>ATP + (deoxyribonucleotide)n-3'-hydroxyl + 5'-phospho-(deoxyribonucleotide)m = (deoxyribonucleotide)n+m + AMP + diphosphate.</text>
        <dbReference type="EC" id="6.5.1.1"/>
    </reaction>
</comment>
<feature type="domain" description="ATP-dependent DNA ligase family profile" evidence="19">
    <location>
        <begin position="447"/>
        <end position="572"/>
    </location>
</feature>
<keyword evidence="7 16" id="KW-0547">Nucleotide-binding</keyword>
<keyword evidence="9 16" id="KW-0067">ATP-binding</keyword>
<dbReference type="EMBL" id="KZ824276">
    <property type="protein sequence ID" value="RAL13975.1"/>
    <property type="molecule type" value="Genomic_DNA"/>
</dbReference>
<dbReference type="InterPro" id="IPR000977">
    <property type="entry name" value="DNA_ligase_ATP-dep"/>
</dbReference>
<accession>A0A395I2L8</accession>
<dbReference type="OrthoDB" id="151490at2759"/>
<evidence type="ECO:0000256" key="13">
    <source>
        <dbReference type="ARBA" id="ARBA00023242"/>
    </source>
</evidence>
<evidence type="ECO:0000313" key="21">
    <source>
        <dbReference type="EMBL" id="RAL13975.1"/>
    </source>
</evidence>
<dbReference type="CDD" id="cd07968">
    <property type="entry name" value="OBF_DNA_ligase_IV"/>
    <property type="match status" value="1"/>
</dbReference>
<feature type="region of interest" description="Disordered" evidence="18">
    <location>
        <begin position="1"/>
        <end position="28"/>
    </location>
</feature>
<dbReference type="Gene3D" id="3.40.50.10190">
    <property type="entry name" value="BRCT domain"/>
    <property type="match status" value="2"/>
</dbReference>
<dbReference type="InterPro" id="IPR012309">
    <property type="entry name" value="DNA_ligase_ATP-dep_C"/>
</dbReference>
<dbReference type="GO" id="GO:0005524">
    <property type="term" value="F:ATP binding"/>
    <property type="evidence" value="ECO:0007669"/>
    <property type="project" value="UniProtKB-KW"/>
</dbReference>
<evidence type="ECO:0000256" key="1">
    <source>
        <dbReference type="ARBA" id="ARBA00001946"/>
    </source>
</evidence>
<evidence type="ECO:0000256" key="3">
    <source>
        <dbReference type="ARBA" id="ARBA00007572"/>
    </source>
</evidence>
<evidence type="ECO:0000256" key="10">
    <source>
        <dbReference type="ARBA" id="ARBA00022842"/>
    </source>
</evidence>
<dbReference type="InterPro" id="IPR016059">
    <property type="entry name" value="DNA_ligase_ATP-dep_CS"/>
</dbReference>
<dbReference type="GO" id="GO:0006303">
    <property type="term" value="P:double-strand break repair via nonhomologous end joining"/>
    <property type="evidence" value="ECO:0007669"/>
    <property type="project" value="TreeGrafter"/>
</dbReference>
<dbReference type="SMART" id="SM00292">
    <property type="entry name" value="BRCT"/>
    <property type="match status" value="1"/>
</dbReference>
<dbReference type="GO" id="GO:0006297">
    <property type="term" value="P:nucleotide-excision repair, DNA gap filling"/>
    <property type="evidence" value="ECO:0007669"/>
    <property type="project" value="TreeGrafter"/>
</dbReference>
<dbReference type="AlphaFoldDB" id="A0A395I2L8"/>
<comment type="similarity">
    <text evidence="3 17">Belongs to the ATP-dependent DNA ligase family.</text>
</comment>
<dbReference type="FunFam" id="3.30.470.30:FF:000013">
    <property type="entry name" value="DNA ligase"/>
    <property type="match status" value="1"/>
</dbReference>
<dbReference type="SUPFAM" id="SSF50249">
    <property type="entry name" value="Nucleic acid-binding proteins"/>
    <property type="match status" value="1"/>
</dbReference>
<dbReference type="InterPro" id="IPR012340">
    <property type="entry name" value="NA-bd_OB-fold"/>
</dbReference>
<evidence type="ECO:0000256" key="2">
    <source>
        <dbReference type="ARBA" id="ARBA00004123"/>
    </source>
</evidence>
<keyword evidence="5" id="KW-0479">Metal-binding</keyword>
<evidence type="ECO:0000313" key="22">
    <source>
        <dbReference type="Proteomes" id="UP000248961"/>
    </source>
</evidence>
<dbReference type="GeneID" id="37199250"/>
<evidence type="ECO:0000256" key="15">
    <source>
        <dbReference type="ARBA" id="ARBA00043870"/>
    </source>
</evidence>
<keyword evidence="22" id="KW-1185">Reference proteome</keyword>
<keyword evidence="8 16" id="KW-0227">DNA damage</keyword>
<dbReference type="InterPro" id="IPR012308">
    <property type="entry name" value="DNA_ligase_ATP-dep_N"/>
</dbReference>
<evidence type="ECO:0000256" key="16">
    <source>
        <dbReference type="RuleBase" id="RU000617"/>
    </source>
</evidence>
<dbReference type="Gene3D" id="3.30.470.30">
    <property type="entry name" value="DNA ligase/mRNA capping enzyme"/>
    <property type="match status" value="1"/>
</dbReference>
<dbReference type="InterPro" id="IPR029710">
    <property type="entry name" value="LIG4"/>
</dbReference>
<evidence type="ECO:0000259" key="19">
    <source>
        <dbReference type="PROSITE" id="PS50160"/>
    </source>
</evidence>
<dbReference type="FunFam" id="3.40.50.10190:FF:000084">
    <property type="entry name" value="DNA ligase"/>
    <property type="match status" value="1"/>
</dbReference>
<organism evidence="21 22">
    <name type="scientific">Aspergillus homomorphus (strain CBS 101889)</name>
    <dbReference type="NCBI Taxonomy" id="1450537"/>
    <lineage>
        <taxon>Eukaryota</taxon>
        <taxon>Fungi</taxon>
        <taxon>Dikarya</taxon>
        <taxon>Ascomycota</taxon>
        <taxon>Pezizomycotina</taxon>
        <taxon>Eurotiomycetes</taxon>
        <taxon>Eurotiomycetidae</taxon>
        <taxon>Eurotiales</taxon>
        <taxon>Aspergillaceae</taxon>
        <taxon>Aspergillus</taxon>
        <taxon>Aspergillus subgen. Circumdati</taxon>
    </lineage>
</organism>
<evidence type="ECO:0000256" key="9">
    <source>
        <dbReference type="ARBA" id="ARBA00022840"/>
    </source>
</evidence>
<dbReference type="SUPFAM" id="SSF52113">
    <property type="entry name" value="BRCT domain"/>
    <property type="match status" value="2"/>
</dbReference>
<dbReference type="GO" id="GO:0003910">
    <property type="term" value="F:DNA ligase (ATP) activity"/>
    <property type="evidence" value="ECO:0007669"/>
    <property type="project" value="UniProtKB-EC"/>
</dbReference>
<dbReference type="InterPro" id="IPR044125">
    <property type="entry name" value="Adenylation_DNA_ligase_IV"/>
</dbReference>
<proteinExistence type="inferred from homology"/>
<keyword evidence="12 16" id="KW-0234">DNA repair</keyword>
<dbReference type="Pfam" id="PF04675">
    <property type="entry name" value="DNA_ligase_A_N"/>
    <property type="match status" value="1"/>
</dbReference>
<dbReference type="NCBIfam" id="TIGR00574">
    <property type="entry name" value="dnl1"/>
    <property type="match status" value="1"/>
</dbReference>
<dbReference type="Gene3D" id="2.40.50.140">
    <property type="entry name" value="Nucleic acid-binding proteins"/>
    <property type="match status" value="1"/>
</dbReference>
<evidence type="ECO:0000256" key="17">
    <source>
        <dbReference type="RuleBase" id="RU004196"/>
    </source>
</evidence>
<dbReference type="EC" id="6.5.1.1" evidence="16"/>
<dbReference type="GO" id="GO:0006310">
    <property type="term" value="P:DNA recombination"/>
    <property type="evidence" value="ECO:0007669"/>
    <property type="project" value="UniProtKB-KW"/>
</dbReference>
<dbReference type="GO" id="GO:0003677">
    <property type="term" value="F:DNA binding"/>
    <property type="evidence" value="ECO:0007669"/>
    <property type="project" value="InterPro"/>
</dbReference>
<reference evidence="21 22" key="1">
    <citation type="submission" date="2018-02" db="EMBL/GenBank/DDBJ databases">
        <title>The genomes of Aspergillus section Nigri reveals drivers in fungal speciation.</title>
        <authorList>
            <consortium name="DOE Joint Genome Institute"/>
            <person name="Vesth T.C."/>
            <person name="Nybo J."/>
            <person name="Theobald S."/>
            <person name="Brandl J."/>
            <person name="Frisvad J.C."/>
            <person name="Nielsen K.F."/>
            <person name="Lyhne E.K."/>
            <person name="Kogle M.E."/>
            <person name="Kuo A."/>
            <person name="Riley R."/>
            <person name="Clum A."/>
            <person name="Nolan M."/>
            <person name="Lipzen A."/>
            <person name="Salamov A."/>
            <person name="Henrissat B."/>
            <person name="Wiebenga A."/>
            <person name="De vries R.P."/>
            <person name="Grigoriev I.V."/>
            <person name="Mortensen U.H."/>
            <person name="Andersen M.R."/>
            <person name="Baker S.E."/>
        </authorList>
    </citation>
    <scope>NUCLEOTIDE SEQUENCE [LARGE SCALE GENOMIC DNA]</scope>
    <source>
        <strain evidence="21 22">CBS 101889</strain>
    </source>
</reference>
<keyword evidence="11 16" id="KW-0233">DNA recombination</keyword>
<dbReference type="Proteomes" id="UP000248961">
    <property type="component" value="Unassembled WGS sequence"/>
</dbReference>
<dbReference type="CDD" id="cd07903">
    <property type="entry name" value="Adenylation_DNA_ligase_IV"/>
    <property type="match status" value="1"/>
</dbReference>
<evidence type="ECO:0000256" key="12">
    <source>
        <dbReference type="ARBA" id="ARBA00023204"/>
    </source>
</evidence>
<comment type="function">
    <text evidence="15">DNA ligase involved in DNA non-homologous end joining (NHEJ); required for double-strand break (DSB) repair.</text>
</comment>
<evidence type="ECO:0000256" key="18">
    <source>
        <dbReference type="SAM" id="MobiDB-lite"/>
    </source>
</evidence>
<dbReference type="PROSITE" id="PS50172">
    <property type="entry name" value="BRCT"/>
    <property type="match status" value="2"/>
</dbReference>
<dbReference type="InterPro" id="IPR012310">
    <property type="entry name" value="DNA_ligase_ATP-dep_cent"/>
</dbReference>
<dbReference type="Pfam" id="PF16589">
    <property type="entry name" value="BRCT_2"/>
    <property type="match status" value="1"/>
</dbReference>
<sequence length="1043" mass="118090">MESDEAMEVEGGRSVHAPTGQEHEYEREHELGDVDLDEKYPNRPHNHSPTAPFHTLFEDLFNPLSAIKKNPPNAKPAPARRKLGPHGGGGSQSTLSPFERRRDVIARFISHWRQTVGDDIYPAFRLILPDKDRDRAMYGLKEKAIGKMLVKILKIDKNSEDAVGLVNWKLPGGAAAHESRFLAGDFARRCYDVLSKRPMRTEVGGMLIEEVNERLDRLSAAGGRESEQLPILEEFYRRMNPEELLWLVRIILRQMKVGATERTLFDVWHPDAEGLYSISSSLRRVCWELHDPNVRLEEERRGIALMQCFQPQLAQFQMQSFDKMVEKMRGLEGDDQGFWIEEKLDGERMQLHMGPDDEVAGGRRFCFWSRKAKDYTYLYGNGLFDENGALTRHLADAFADGVDSVILDGEMIAWNPEQDAPEPFGTLKSAAIAEQRNPFSNGSRPLFRVFDILYLNGHDLTRYTLRDRRNALQKSVKDVHRRFEVHPYEEATSTAEVEASLRRVVAEASEGLVLKNPRSPYRLNERHDDWMKVKPEYMTEFGESLDLIVIGGYYGSGHRGGALSSFLCGLRVDDPGASQDADVSKCYSFCKVGGGFTAADYANIRHHTDGKWKEWNPRKPPTAYIELAGAGNAQHERPDMWIKPEDSVVLCVKAASVSVSDQFRIGLTLRFPRFKRLRGDKDWKSALSVQEFLDLKSNVEQEQKEKAFNVENFRKKRQKKSTKKPLAIAGYDEDAEVKYAGPSGHIFEGLNFFVMTDSTTSVKQSKAELEQLVKSHGGKFYQTNTAAPDMICVADRRTVKAASLQKNGEVDIIRPSWVLDCIRQSDIDAGLADLLLPLEPRHMFYTTPQKEAEVASSVDRFGDSYARSTTQEELSEILNKMKTDDDNADTTPDRNAYAKLKQHIYDKVNAGWPLPCGWLFDGLVFYFPPTKPQPAADDPEDDPEELTHPSLALTRNTARFAGAKLVDTPADPAITHVVVYQPEPGGLSKAAYRSLRGNWSAAPGKKIPHMVTTEWVDESWRQQTLLDEEQFQVQPSRRPGEHI</sequence>